<evidence type="ECO:0000259" key="1">
    <source>
        <dbReference type="Pfam" id="PF03358"/>
    </source>
</evidence>
<proteinExistence type="predicted"/>
<dbReference type="eggNOG" id="COG0431">
    <property type="taxonomic scope" value="Bacteria"/>
</dbReference>
<dbReference type="InterPro" id="IPR050712">
    <property type="entry name" value="NAD(P)H-dep_reductase"/>
</dbReference>
<dbReference type="AlphaFoldDB" id="F5YII3"/>
<dbReference type="InterPro" id="IPR029039">
    <property type="entry name" value="Flavoprotein-like_sf"/>
</dbReference>
<dbReference type="GO" id="GO:0010181">
    <property type="term" value="F:FMN binding"/>
    <property type="evidence" value="ECO:0007669"/>
    <property type="project" value="TreeGrafter"/>
</dbReference>
<dbReference type="EC" id="1.6.5.2" evidence="2"/>
<dbReference type="Pfam" id="PF03358">
    <property type="entry name" value="FMN_red"/>
    <property type="match status" value="1"/>
</dbReference>
<dbReference type="SUPFAM" id="SSF52218">
    <property type="entry name" value="Flavoproteins"/>
    <property type="match status" value="1"/>
</dbReference>
<reference evidence="3" key="1">
    <citation type="submission" date="2009-12" db="EMBL/GenBank/DDBJ databases">
        <title>Complete sequence of Treponema primitia strain ZAS-2.</title>
        <authorList>
            <person name="Tetu S.G."/>
            <person name="Matson E."/>
            <person name="Ren Q."/>
            <person name="Seshadri R."/>
            <person name="Elbourne L."/>
            <person name="Hassan K.A."/>
            <person name="Durkin A."/>
            <person name="Radune D."/>
            <person name="Mohamoud Y."/>
            <person name="Shay R."/>
            <person name="Jin S."/>
            <person name="Zhang X."/>
            <person name="Lucey K."/>
            <person name="Ballor N.R."/>
            <person name="Ottesen E."/>
            <person name="Rosenthal R."/>
            <person name="Allen A."/>
            <person name="Leadbetter J.R."/>
            <person name="Paulsen I.T."/>
        </authorList>
    </citation>
    <scope>NUCLEOTIDE SEQUENCE [LARGE SCALE GENOMIC DNA]</scope>
    <source>
        <strain evidence="3">ATCC BAA-887 / DSM 12427 / ZAS-2</strain>
    </source>
</reference>
<dbReference type="RefSeq" id="WP_015707970.1">
    <property type="nucleotide sequence ID" value="NC_015578.1"/>
</dbReference>
<sequence>MKKIKIGVFTGSLRRASFCKKTALAVSALMPEEFEMVPVEIGSLAMYNQDFDDFGNPPGEYSFFRQEVKMLDGLLFITPEYNRSIPPVLKNALDIGSRPYGHNIWNNKPGAIISVSIGKMGGFGANHQLRQAMVFLNIFLMQQPEAYIGEVASLFDDQGEISNKSSRDFLKNYADAFARWVLRFKAA</sequence>
<keyword evidence="2" id="KW-0560">Oxidoreductase</keyword>
<keyword evidence="3" id="KW-1185">Reference proteome</keyword>
<reference evidence="2 3" key="2">
    <citation type="journal article" date="2011" name="ISME J.">
        <title>RNA-seq reveals cooperative metabolic interactions between two termite-gut spirochete species in co-culture.</title>
        <authorList>
            <person name="Rosenthal A.Z."/>
            <person name="Matson E.G."/>
            <person name="Eldar A."/>
            <person name="Leadbetter J.R."/>
        </authorList>
    </citation>
    <scope>NUCLEOTIDE SEQUENCE [LARGE SCALE GENOMIC DNA]</scope>
    <source>
        <strain evidence="3">ATCC BAA-887 / DSM 12427 / ZAS-2</strain>
    </source>
</reference>
<dbReference type="GO" id="GO:0003955">
    <property type="term" value="F:NAD(P)H dehydrogenase (quinone) activity"/>
    <property type="evidence" value="ECO:0007669"/>
    <property type="project" value="UniProtKB-EC"/>
</dbReference>
<dbReference type="InterPro" id="IPR005025">
    <property type="entry name" value="FMN_Rdtase-like_dom"/>
</dbReference>
<dbReference type="EMBL" id="CP001843">
    <property type="protein sequence ID" value="AEF83634.1"/>
    <property type="molecule type" value="Genomic_DNA"/>
</dbReference>
<evidence type="ECO:0000313" key="2">
    <source>
        <dbReference type="EMBL" id="AEF83634.1"/>
    </source>
</evidence>
<dbReference type="Gene3D" id="3.40.50.360">
    <property type="match status" value="1"/>
</dbReference>
<dbReference type="PANTHER" id="PTHR30543:SF21">
    <property type="entry name" value="NAD(P)H-DEPENDENT FMN REDUCTASE LOT6"/>
    <property type="match status" value="1"/>
</dbReference>
<dbReference type="OrthoDB" id="9806724at2"/>
<protein>
    <submittedName>
        <fullName evidence="2">Probable NADPH:quinone oxidoreductase 2</fullName>
        <ecNumber evidence="2">1.6.5.2</ecNumber>
    </submittedName>
</protein>
<dbReference type="Proteomes" id="UP000009223">
    <property type="component" value="Chromosome"/>
</dbReference>
<organism evidence="2 3">
    <name type="scientific">Treponema primitia (strain ATCC BAA-887 / DSM 12427 / ZAS-2)</name>
    <dbReference type="NCBI Taxonomy" id="545694"/>
    <lineage>
        <taxon>Bacteria</taxon>
        <taxon>Pseudomonadati</taxon>
        <taxon>Spirochaetota</taxon>
        <taxon>Spirochaetia</taxon>
        <taxon>Spirochaetales</taxon>
        <taxon>Treponemataceae</taxon>
        <taxon>Treponema</taxon>
    </lineage>
</organism>
<dbReference type="HOGENOM" id="CLU_055322_4_2_12"/>
<gene>
    <name evidence="2" type="ordered locus">TREPR_2220</name>
</gene>
<dbReference type="KEGG" id="tpi:TREPR_2220"/>
<dbReference type="PANTHER" id="PTHR30543">
    <property type="entry name" value="CHROMATE REDUCTASE"/>
    <property type="match status" value="1"/>
</dbReference>
<dbReference type="GO" id="GO:0005829">
    <property type="term" value="C:cytosol"/>
    <property type="evidence" value="ECO:0007669"/>
    <property type="project" value="TreeGrafter"/>
</dbReference>
<feature type="domain" description="NADPH-dependent FMN reductase-like" evidence="1">
    <location>
        <begin position="4"/>
        <end position="150"/>
    </location>
</feature>
<accession>F5YII3</accession>
<dbReference type="STRING" id="545694.TREPR_2220"/>
<evidence type="ECO:0000313" key="3">
    <source>
        <dbReference type="Proteomes" id="UP000009223"/>
    </source>
</evidence>
<name>F5YII3_TREPZ</name>